<feature type="domain" description="AB hydrolase-1" evidence="1">
    <location>
        <begin position="39"/>
        <end position="304"/>
    </location>
</feature>
<dbReference type="Gene3D" id="3.40.50.1820">
    <property type="entry name" value="alpha/beta hydrolase"/>
    <property type="match status" value="1"/>
</dbReference>
<dbReference type="InterPro" id="IPR000073">
    <property type="entry name" value="AB_hydrolase_1"/>
</dbReference>
<evidence type="ECO:0000259" key="1">
    <source>
        <dbReference type="Pfam" id="PF12697"/>
    </source>
</evidence>
<dbReference type="EMBL" id="KN838570">
    <property type="protein sequence ID" value="KIK04398.1"/>
    <property type="molecule type" value="Genomic_DNA"/>
</dbReference>
<proteinExistence type="predicted"/>
<dbReference type="HOGENOM" id="CLU_032490_0_0_1"/>
<accession>A0A0C9Y8P6</accession>
<reference evidence="2 3" key="1">
    <citation type="submission" date="2014-04" db="EMBL/GenBank/DDBJ databases">
        <authorList>
            <consortium name="DOE Joint Genome Institute"/>
            <person name="Kuo A."/>
            <person name="Kohler A."/>
            <person name="Nagy L.G."/>
            <person name="Floudas D."/>
            <person name="Copeland A."/>
            <person name="Barry K.W."/>
            <person name="Cichocki N."/>
            <person name="Veneault-Fourrey C."/>
            <person name="LaButti K."/>
            <person name="Lindquist E.A."/>
            <person name="Lipzen A."/>
            <person name="Lundell T."/>
            <person name="Morin E."/>
            <person name="Murat C."/>
            <person name="Sun H."/>
            <person name="Tunlid A."/>
            <person name="Henrissat B."/>
            <person name="Grigoriev I.V."/>
            <person name="Hibbett D.S."/>
            <person name="Martin F."/>
            <person name="Nordberg H.P."/>
            <person name="Cantor M.N."/>
            <person name="Hua S.X."/>
        </authorList>
    </citation>
    <scope>NUCLEOTIDE SEQUENCE [LARGE SCALE GENOMIC DNA]</scope>
    <source>
        <strain evidence="2 3">LaAM-08-1</strain>
    </source>
</reference>
<evidence type="ECO:0000313" key="2">
    <source>
        <dbReference type="EMBL" id="KIK04398.1"/>
    </source>
</evidence>
<name>A0A0C9Y8P6_9AGAR</name>
<reference evidence="3" key="2">
    <citation type="submission" date="2015-01" db="EMBL/GenBank/DDBJ databases">
        <title>Evolutionary Origins and Diversification of the Mycorrhizal Mutualists.</title>
        <authorList>
            <consortium name="DOE Joint Genome Institute"/>
            <consortium name="Mycorrhizal Genomics Consortium"/>
            <person name="Kohler A."/>
            <person name="Kuo A."/>
            <person name="Nagy L.G."/>
            <person name="Floudas D."/>
            <person name="Copeland A."/>
            <person name="Barry K.W."/>
            <person name="Cichocki N."/>
            <person name="Veneault-Fourrey C."/>
            <person name="LaButti K."/>
            <person name="Lindquist E.A."/>
            <person name="Lipzen A."/>
            <person name="Lundell T."/>
            <person name="Morin E."/>
            <person name="Murat C."/>
            <person name="Riley R."/>
            <person name="Ohm R."/>
            <person name="Sun H."/>
            <person name="Tunlid A."/>
            <person name="Henrissat B."/>
            <person name="Grigoriev I.V."/>
            <person name="Hibbett D.S."/>
            <person name="Martin F."/>
        </authorList>
    </citation>
    <scope>NUCLEOTIDE SEQUENCE [LARGE SCALE GENOMIC DNA]</scope>
    <source>
        <strain evidence="3">LaAM-08-1</strain>
    </source>
</reference>
<dbReference type="SUPFAM" id="SSF53474">
    <property type="entry name" value="alpha/beta-Hydrolases"/>
    <property type="match status" value="1"/>
</dbReference>
<keyword evidence="3" id="KW-1185">Reference proteome</keyword>
<dbReference type="Pfam" id="PF12697">
    <property type="entry name" value="Abhydrolase_6"/>
    <property type="match status" value="1"/>
</dbReference>
<dbReference type="OrthoDB" id="94039at2759"/>
<dbReference type="AlphaFoldDB" id="A0A0C9Y8P6"/>
<evidence type="ECO:0000313" key="3">
    <source>
        <dbReference type="Proteomes" id="UP000054477"/>
    </source>
</evidence>
<sequence length="314" mass="35046">MLSQSITIPPTSSYPLHITAKRYPFPGFDVDANLRASTLLVLHSTSFHKETWEPSLSHLFDLATREGGQGLLIREAWAVECPNHGESVKLNEEALKEGEYTDSFSCEHYAIAIHQFLTSGVVDFSNRNLIGIGHSLGANAILLLQHLNPKITFSSMIIIEPMVNPAGGDKLAPLRKRLITSARTRRDAWPSRAEALMVLKKRKGTKKWDEGVLRLFVEHAMREKEDGQVGLACTREQEATMYSDEAGATQPVHDLDRVCHFIPVHLVLGDIKDFIPAKVHEALTSPTSGRVYASITVIEGTGHLRRYHKRNLKN</sequence>
<dbReference type="InterPro" id="IPR029058">
    <property type="entry name" value="AB_hydrolase_fold"/>
</dbReference>
<gene>
    <name evidence="2" type="ORF">K443DRAFT_675993</name>
</gene>
<dbReference type="Proteomes" id="UP000054477">
    <property type="component" value="Unassembled WGS sequence"/>
</dbReference>
<protein>
    <recommendedName>
        <fullName evidence="1">AB hydrolase-1 domain-containing protein</fullName>
    </recommendedName>
</protein>
<dbReference type="STRING" id="1095629.A0A0C9Y8P6"/>
<organism evidence="2 3">
    <name type="scientific">Laccaria amethystina LaAM-08-1</name>
    <dbReference type="NCBI Taxonomy" id="1095629"/>
    <lineage>
        <taxon>Eukaryota</taxon>
        <taxon>Fungi</taxon>
        <taxon>Dikarya</taxon>
        <taxon>Basidiomycota</taxon>
        <taxon>Agaricomycotina</taxon>
        <taxon>Agaricomycetes</taxon>
        <taxon>Agaricomycetidae</taxon>
        <taxon>Agaricales</taxon>
        <taxon>Agaricineae</taxon>
        <taxon>Hydnangiaceae</taxon>
        <taxon>Laccaria</taxon>
    </lineage>
</organism>